<evidence type="ECO:0000256" key="1">
    <source>
        <dbReference type="SAM" id="Phobius"/>
    </source>
</evidence>
<feature type="transmembrane region" description="Helical" evidence="1">
    <location>
        <begin position="12"/>
        <end position="37"/>
    </location>
</feature>
<gene>
    <name evidence="2" type="ORF">Sgleb_13080</name>
</gene>
<dbReference type="Pfam" id="PF07690">
    <property type="entry name" value="MFS_1"/>
    <property type="match status" value="1"/>
</dbReference>
<dbReference type="InterPro" id="IPR036259">
    <property type="entry name" value="MFS_trans_sf"/>
</dbReference>
<feature type="transmembrane region" description="Helical" evidence="1">
    <location>
        <begin position="49"/>
        <end position="69"/>
    </location>
</feature>
<proteinExistence type="predicted"/>
<dbReference type="AlphaFoldDB" id="A0A640SSM6"/>
<protein>
    <recommendedName>
        <fullName evidence="4">Major facilitator superfamily (MFS) profile domain-containing protein</fullName>
    </recommendedName>
</protein>
<accession>A0A640SSM6</accession>
<evidence type="ECO:0008006" key="4">
    <source>
        <dbReference type="Google" id="ProtNLM"/>
    </source>
</evidence>
<dbReference type="Proteomes" id="UP000430079">
    <property type="component" value="Unassembled WGS sequence"/>
</dbReference>
<evidence type="ECO:0000313" key="2">
    <source>
        <dbReference type="EMBL" id="GFE13261.1"/>
    </source>
</evidence>
<dbReference type="GO" id="GO:0022857">
    <property type="term" value="F:transmembrane transporter activity"/>
    <property type="evidence" value="ECO:0007669"/>
    <property type="project" value="InterPro"/>
</dbReference>
<keyword evidence="3" id="KW-1185">Reference proteome</keyword>
<keyword evidence="1" id="KW-0812">Transmembrane</keyword>
<sequence length="130" mass="13484">MDTHLVSIAHDHGVSTALTGTAVSLLAAANIAGTVASGPLSDRYSCARILAVLYGVRALIMILLALALYRAWLVVISVAFGLVDFATLAPTPLIATRNFPVASLGPRLRPAVDGAPGRLRGRLLSTRSAP</sequence>
<feature type="transmembrane region" description="Helical" evidence="1">
    <location>
        <begin position="75"/>
        <end position="95"/>
    </location>
</feature>
<organism evidence="2 3">
    <name type="scientific">Streptomyces glebosus</name>
    <dbReference type="NCBI Taxonomy" id="249580"/>
    <lineage>
        <taxon>Bacteria</taxon>
        <taxon>Bacillati</taxon>
        <taxon>Actinomycetota</taxon>
        <taxon>Actinomycetes</taxon>
        <taxon>Kitasatosporales</taxon>
        <taxon>Streptomycetaceae</taxon>
        <taxon>Streptomyces</taxon>
    </lineage>
</organism>
<name>A0A640SSM6_9ACTN</name>
<reference evidence="2 3" key="1">
    <citation type="submission" date="2019-12" db="EMBL/GenBank/DDBJ databases">
        <title>Whole genome shotgun sequence of Streptomyces hygroscopicus subsp. glebosus NBRC 13786.</title>
        <authorList>
            <person name="Ichikawa N."/>
            <person name="Kimura A."/>
            <person name="Kitahashi Y."/>
            <person name="Komaki H."/>
            <person name="Tamura T."/>
        </authorList>
    </citation>
    <scope>NUCLEOTIDE SEQUENCE [LARGE SCALE GENOMIC DNA]</scope>
    <source>
        <strain evidence="2 3">NBRC 13786</strain>
    </source>
</reference>
<dbReference type="InterPro" id="IPR011701">
    <property type="entry name" value="MFS"/>
</dbReference>
<dbReference type="SUPFAM" id="SSF103473">
    <property type="entry name" value="MFS general substrate transporter"/>
    <property type="match status" value="1"/>
</dbReference>
<keyword evidence="1" id="KW-0472">Membrane</keyword>
<dbReference type="Gene3D" id="1.20.1250.20">
    <property type="entry name" value="MFS general substrate transporter like domains"/>
    <property type="match status" value="1"/>
</dbReference>
<evidence type="ECO:0000313" key="3">
    <source>
        <dbReference type="Proteomes" id="UP000430079"/>
    </source>
</evidence>
<keyword evidence="1" id="KW-1133">Transmembrane helix</keyword>
<dbReference type="EMBL" id="BLIO01000001">
    <property type="protein sequence ID" value="GFE13261.1"/>
    <property type="molecule type" value="Genomic_DNA"/>
</dbReference>
<comment type="caution">
    <text evidence="2">The sequence shown here is derived from an EMBL/GenBank/DDBJ whole genome shotgun (WGS) entry which is preliminary data.</text>
</comment>